<dbReference type="Gene3D" id="3.30.300.30">
    <property type="match status" value="1"/>
</dbReference>
<keyword evidence="3" id="KW-0276">Fatty acid metabolism</keyword>
<dbReference type="EMBL" id="PIQG01000005">
    <property type="protein sequence ID" value="RUO75746.1"/>
    <property type="molecule type" value="Genomic_DNA"/>
</dbReference>
<sequence>MQQSQLLIIDLLRHAVRRSPDQQVVSRRLEGDIHRYSYLECYQRSCQLAHALTDELQIQPGERIATLAWNGYRHLELYYAVSGIGAVLHTVNPRLFAEQIEWIMNDAEDTWLFVDYCFVDLIAEFASRLPHLKGIIVLADPNQMPDCETWQGKLRIYNYEHLLGARPDNFAWPALNQEQAALLCYTSGTTGNPKGVLSSHRAMVLHAQATISHELLALTSDSVLLPMVAMYHAGAWGAPYAAPLVGCKLVLPGDGMSGMAMQELIASEQVTVGLGVPTIWLTLHNYLQDSGQAIPSLERVCVGGAASPLGLVQTYDEQYGIYWQPIWGMTETGPLASSAPPTKALLSLPKAERYAIQTTAGRACFGVDMQIVDAEGQALPHDGETSGELRVRGPWIASHYYAREPDQQFADGWLATGDIAVIDPQGYMKVVDRKKDVIKSGGEWISSLEIENICSQHPQVNESCVIGVKHPKWDERPLLFVVPKQGAQLNKQDIYDFLQGKIAKWWTPDDVLIVAELPHTGTGKLVKHSLREQYLNYLLETTS</sequence>
<comment type="caution">
    <text evidence="7">The sequence shown here is derived from an EMBL/GenBank/DDBJ whole genome shotgun (WGS) entry which is preliminary data.</text>
</comment>
<dbReference type="CDD" id="cd12119">
    <property type="entry name" value="ttLC_FACS_AlkK_like"/>
    <property type="match status" value="1"/>
</dbReference>
<dbReference type="GO" id="GO:0016874">
    <property type="term" value="F:ligase activity"/>
    <property type="evidence" value="ECO:0007669"/>
    <property type="project" value="UniProtKB-KW"/>
</dbReference>
<dbReference type="Proteomes" id="UP000288279">
    <property type="component" value="Unassembled WGS sequence"/>
</dbReference>
<evidence type="ECO:0000256" key="4">
    <source>
        <dbReference type="ARBA" id="ARBA00023098"/>
    </source>
</evidence>
<dbReference type="FunFam" id="3.30.300.30:FF:000008">
    <property type="entry name" value="2,3-dihydroxybenzoate-AMP ligase"/>
    <property type="match status" value="1"/>
</dbReference>
<feature type="domain" description="AMP-binding enzyme C-terminal" evidence="6">
    <location>
        <begin position="449"/>
        <end position="524"/>
    </location>
</feature>
<dbReference type="Pfam" id="PF00501">
    <property type="entry name" value="AMP-binding"/>
    <property type="match status" value="1"/>
</dbReference>
<evidence type="ECO:0000259" key="5">
    <source>
        <dbReference type="Pfam" id="PF00501"/>
    </source>
</evidence>
<dbReference type="Pfam" id="PF13193">
    <property type="entry name" value="AMP-binding_C"/>
    <property type="match status" value="1"/>
</dbReference>
<evidence type="ECO:0000313" key="8">
    <source>
        <dbReference type="Proteomes" id="UP000288279"/>
    </source>
</evidence>
<evidence type="ECO:0000256" key="1">
    <source>
        <dbReference type="ARBA" id="ARBA00006432"/>
    </source>
</evidence>
<dbReference type="OrthoDB" id="9803968at2"/>
<name>A0A432ZCT2_9GAMM</name>
<dbReference type="AlphaFoldDB" id="A0A432ZCT2"/>
<dbReference type="Gene3D" id="3.40.50.12780">
    <property type="entry name" value="N-terminal domain of ligase-like"/>
    <property type="match status" value="1"/>
</dbReference>
<dbReference type="InterPro" id="IPR020845">
    <property type="entry name" value="AMP-binding_CS"/>
</dbReference>
<accession>A0A432ZCT2</accession>
<dbReference type="InterPro" id="IPR042099">
    <property type="entry name" value="ANL_N_sf"/>
</dbReference>
<keyword evidence="4" id="KW-0443">Lipid metabolism</keyword>
<dbReference type="InterPro" id="IPR025110">
    <property type="entry name" value="AMP-bd_C"/>
</dbReference>
<organism evidence="7 8">
    <name type="scientific">Pseudidiomarina taiwanensis</name>
    <dbReference type="NCBI Taxonomy" id="337250"/>
    <lineage>
        <taxon>Bacteria</taxon>
        <taxon>Pseudomonadati</taxon>
        <taxon>Pseudomonadota</taxon>
        <taxon>Gammaproteobacteria</taxon>
        <taxon>Alteromonadales</taxon>
        <taxon>Idiomarinaceae</taxon>
        <taxon>Pseudidiomarina</taxon>
    </lineage>
</organism>
<dbReference type="PANTHER" id="PTHR43859:SF4">
    <property type="entry name" value="BUTANOATE--COA LIGASE AAE1-RELATED"/>
    <property type="match status" value="1"/>
</dbReference>
<dbReference type="PANTHER" id="PTHR43859">
    <property type="entry name" value="ACYL-ACTIVATING ENZYME"/>
    <property type="match status" value="1"/>
</dbReference>
<keyword evidence="2 7" id="KW-0436">Ligase</keyword>
<dbReference type="SUPFAM" id="SSF56801">
    <property type="entry name" value="Acetyl-CoA synthetase-like"/>
    <property type="match status" value="1"/>
</dbReference>
<dbReference type="InterPro" id="IPR000873">
    <property type="entry name" value="AMP-dep_synth/lig_dom"/>
</dbReference>
<evidence type="ECO:0000313" key="7">
    <source>
        <dbReference type="EMBL" id="RUO75746.1"/>
    </source>
</evidence>
<dbReference type="PROSITE" id="PS00455">
    <property type="entry name" value="AMP_BINDING"/>
    <property type="match status" value="1"/>
</dbReference>
<evidence type="ECO:0000259" key="6">
    <source>
        <dbReference type="Pfam" id="PF13193"/>
    </source>
</evidence>
<proteinExistence type="inferred from homology"/>
<evidence type="ECO:0000256" key="3">
    <source>
        <dbReference type="ARBA" id="ARBA00022832"/>
    </source>
</evidence>
<comment type="similarity">
    <text evidence="1">Belongs to the ATP-dependent AMP-binding enzyme family.</text>
</comment>
<gene>
    <name evidence="7" type="ORF">CWI83_09710</name>
</gene>
<feature type="domain" description="AMP-dependent synthetase/ligase" evidence="5">
    <location>
        <begin position="13"/>
        <end position="401"/>
    </location>
</feature>
<reference evidence="7 8" key="1">
    <citation type="journal article" date="2011" name="Front. Microbiol.">
        <title>Genomic signatures of strain selection and enhancement in Bacillus atrophaeus var. globigii, a historical biowarfare simulant.</title>
        <authorList>
            <person name="Gibbons H.S."/>
            <person name="Broomall S.M."/>
            <person name="McNew L.A."/>
            <person name="Daligault H."/>
            <person name="Chapman C."/>
            <person name="Bruce D."/>
            <person name="Karavis M."/>
            <person name="Krepps M."/>
            <person name="McGregor P.A."/>
            <person name="Hong C."/>
            <person name="Park K.H."/>
            <person name="Akmal A."/>
            <person name="Feldman A."/>
            <person name="Lin J.S."/>
            <person name="Chang W.E."/>
            <person name="Higgs B.W."/>
            <person name="Demirev P."/>
            <person name="Lindquist J."/>
            <person name="Liem A."/>
            <person name="Fochler E."/>
            <person name="Read T.D."/>
            <person name="Tapia R."/>
            <person name="Johnson S."/>
            <person name="Bishop-Lilly K.A."/>
            <person name="Detter C."/>
            <person name="Han C."/>
            <person name="Sozhamannan S."/>
            <person name="Rosenzweig C.N."/>
            <person name="Skowronski E.W."/>
        </authorList>
    </citation>
    <scope>NUCLEOTIDE SEQUENCE [LARGE SCALE GENOMIC DNA]</scope>
    <source>
        <strain evidence="7 8">PIT1</strain>
    </source>
</reference>
<evidence type="ECO:0000256" key="2">
    <source>
        <dbReference type="ARBA" id="ARBA00022598"/>
    </source>
</evidence>
<protein>
    <submittedName>
        <fullName evidence="7">Long-chain fatty acid--CoA ligase</fullName>
    </submittedName>
</protein>
<dbReference type="InterPro" id="IPR045851">
    <property type="entry name" value="AMP-bd_C_sf"/>
</dbReference>
<keyword evidence="8" id="KW-1185">Reference proteome</keyword>
<dbReference type="NCBIfam" id="NF004837">
    <property type="entry name" value="PRK06187.1"/>
    <property type="match status" value="1"/>
</dbReference>
<dbReference type="GO" id="GO:0006631">
    <property type="term" value="P:fatty acid metabolic process"/>
    <property type="evidence" value="ECO:0007669"/>
    <property type="project" value="UniProtKB-KW"/>
</dbReference>